<dbReference type="SFLD" id="SFLDS00003">
    <property type="entry name" value="Haloacid_Dehalogenase"/>
    <property type="match status" value="1"/>
</dbReference>
<dbReference type="Gene3D" id="3.40.50.1000">
    <property type="entry name" value="HAD superfamily/HAD-like"/>
    <property type="match status" value="1"/>
</dbReference>
<evidence type="ECO:0000313" key="2">
    <source>
        <dbReference type="Proteomes" id="UP000308199"/>
    </source>
</evidence>
<dbReference type="GO" id="GO:0016791">
    <property type="term" value="F:phosphatase activity"/>
    <property type="evidence" value="ECO:0007669"/>
    <property type="project" value="TreeGrafter"/>
</dbReference>
<dbReference type="Pfam" id="PF00702">
    <property type="entry name" value="Hydrolase"/>
    <property type="match status" value="1"/>
</dbReference>
<dbReference type="InterPro" id="IPR036412">
    <property type="entry name" value="HAD-like_sf"/>
</dbReference>
<dbReference type="AlphaFoldDB" id="A0A4S4L6V2"/>
<dbReference type="OrthoDB" id="40579at2759"/>
<organism evidence="1 2">
    <name type="scientific">Phellinidium pouzarii</name>
    <dbReference type="NCBI Taxonomy" id="167371"/>
    <lineage>
        <taxon>Eukaryota</taxon>
        <taxon>Fungi</taxon>
        <taxon>Dikarya</taxon>
        <taxon>Basidiomycota</taxon>
        <taxon>Agaricomycotina</taxon>
        <taxon>Agaricomycetes</taxon>
        <taxon>Hymenochaetales</taxon>
        <taxon>Hymenochaetaceae</taxon>
        <taxon>Phellinidium</taxon>
    </lineage>
</organism>
<protein>
    <recommendedName>
        <fullName evidence="3">HAD-like protein</fullName>
    </recommendedName>
</protein>
<evidence type="ECO:0008006" key="3">
    <source>
        <dbReference type="Google" id="ProtNLM"/>
    </source>
</evidence>
<dbReference type="FunFam" id="1.10.150.240:FF:000001">
    <property type="entry name" value="Haloacid dehalogenase-like hydrolase domain"/>
    <property type="match status" value="1"/>
</dbReference>
<keyword evidence="2" id="KW-1185">Reference proteome</keyword>
<dbReference type="PANTHER" id="PTHR18901">
    <property type="entry name" value="2-DEOXYGLUCOSE-6-PHOSPHATE PHOSPHATASE 2"/>
    <property type="match status" value="1"/>
</dbReference>
<sequence>MPLPDASASSSSPKPKIEYVIFDMDDNILARYGKEMTWEIKAGLMGKPERQAAEHLLSFFPGISLTIEEYLRERDAQQDIIWPHVRPLPGAARLVQHLHAHGIPIALATGSRRGKFQLKSANLPEIFGCFEGNIVCGDDGWFEKSRGKPCPDIFLVAAKEMLKRDVGTGEVQDAGVEDVKVRKKGLIFEDALPGVEAGKRAGMNVVWVPDANLLEVGSSAIHEADEVLRSLEKFDPAKWGLPPFKTDELK</sequence>
<dbReference type="SUPFAM" id="SSF56784">
    <property type="entry name" value="HAD-like"/>
    <property type="match status" value="1"/>
</dbReference>
<dbReference type="InterPro" id="IPR023214">
    <property type="entry name" value="HAD_sf"/>
</dbReference>
<evidence type="ECO:0000313" key="1">
    <source>
        <dbReference type="EMBL" id="THH07139.1"/>
    </source>
</evidence>
<name>A0A4S4L6V2_9AGAM</name>
<dbReference type="SFLD" id="SFLDG01129">
    <property type="entry name" value="C1.5:_HAD__Beta-PGM__Phosphata"/>
    <property type="match status" value="1"/>
</dbReference>
<dbReference type="Proteomes" id="UP000308199">
    <property type="component" value="Unassembled WGS sequence"/>
</dbReference>
<reference evidence="1 2" key="1">
    <citation type="submission" date="2019-02" db="EMBL/GenBank/DDBJ databases">
        <title>Genome sequencing of the rare red list fungi Phellinidium pouzarii.</title>
        <authorList>
            <person name="Buettner E."/>
            <person name="Kellner H."/>
        </authorList>
    </citation>
    <scope>NUCLEOTIDE SEQUENCE [LARGE SCALE GENOMIC DNA]</scope>
    <source>
        <strain evidence="1 2">DSM 108285</strain>
    </source>
</reference>
<comment type="caution">
    <text evidence="1">The sequence shown here is derived from an EMBL/GenBank/DDBJ whole genome shotgun (WGS) entry which is preliminary data.</text>
</comment>
<dbReference type="InterPro" id="IPR023198">
    <property type="entry name" value="PGP-like_dom2"/>
</dbReference>
<dbReference type="EMBL" id="SGPK01000158">
    <property type="protein sequence ID" value="THH07139.1"/>
    <property type="molecule type" value="Genomic_DNA"/>
</dbReference>
<dbReference type="Gene3D" id="1.10.150.240">
    <property type="entry name" value="Putative phosphatase, domain 2"/>
    <property type="match status" value="1"/>
</dbReference>
<proteinExistence type="predicted"/>
<accession>A0A4S4L6V2</accession>
<dbReference type="PANTHER" id="PTHR18901:SF38">
    <property type="entry name" value="PSEUDOURIDINE-5'-PHOSPHATASE"/>
    <property type="match status" value="1"/>
</dbReference>
<gene>
    <name evidence="1" type="ORF">EW145_g3582</name>
</gene>